<name>A0A0P6J455_AEDAE</name>
<dbReference type="InterPro" id="IPR034646">
    <property type="entry name" value="ADCK3_dom"/>
</dbReference>
<dbReference type="Gene3D" id="1.10.510.10">
    <property type="entry name" value="Transferase(Phosphotransferase) domain 1"/>
    <property type="match status" value="1"/>
</dbReference>
<feature type="domain" description="ABC1 atypical kinase-like" evidence="7">
    <location>
        <begin position="335"/>
        <end position="575"/>
    </location>
</feature>
<evidence type="ECO:0000256" key="5">
    <source>
        <dbReference type="ARBA" id="ARBA00022840"/>
    </source>
</evidence>
<keyword evidence="5" id="KW-0067">ATP-binding</keyword>
<keyword evidence="4" id="KW-0547">Nucleotide-binding</keyword>
<proteinExistence type="evidence at transcript level"/>
<dbReference type="VEuPathDB" id="VectorBase:AAEL021256"/>
<dbReference type="Pfam" id="PF03109">
    <property type="entry name" value="ABC1"/>
    <property type="match status" value="1"/>
</dbReference>
<comment type="similarity">
    <text evidence="2">Belongs to the protein kinase superfamily. ADCK protein kinase family.</text>
</comment>
<dbReference type="EMBL" id="GDUN01001039">
    <property type="protein sequence ID" value="JAN94880.1"/>
    <property type="molecule type" value="mRNA"/>
</dbReference>
<dbReference type="PANTHER" id="PTHR43851">
    <property type="match status" value="1"/>
</dbReference>
<feature type="region of interest" description="Disordered" evidence="6">
    <location>
        <begin position="161"/>
        <end position="201"/>
    </location>
</feature>
<dbReference type="GO" id="GO:0016740">
    <property type="term" value="F:transferase activity"/>
    <property type="evidence" value="ECO:0007669"/>
    <property type="project" value="UniProtKB-KW"/>
</dbReference>
<dbReference type="CDD" id="cd13970">
    <property type="entry name" value="ABC1_ADCK3"/>
    <property type="match status" value="1"/>
</dbReference>
<evidence type="ECO:0000259" key="7">
    <source>
        <dbReference type="Pfam" id="PF03109"/>
    </source>
</evidence>
<evidence type="ECO:0000313" key="8">
    <source>
        <dbReference type="EMBL" id="JAN94880.1"/>
    </source>
</evidence>
<dbReference type="AlphaFoldDB" id="A0A0P6J455"/>
<dbReference type="InterPro" id="IPR004147">
    <property type="entry name" value="ABC1_dom"/>
</dbReference>
<organism evidence="8">
    <name type="scientific">Aedes aegypti</name>
    <name type="common">Yellowfever mosquito</name>
    <name type="synonym">Culex aegypti</name>
    <dbReference type="NCBI Taxonomy" id="7159"/>
    <lineage>
        <taxon>Eukaryota</taxon>
        <taxon>Metazoa</taxon>
        <taxon>Ecdysozoa</taxon>
        <taxon>Arthropoda</taxon>
        <taxon>Hexapoda</taxon>
        <taxon>Insecta</taxon>
        <taxon>Pterygota</taxon>
        <taxon>Neoptera</taxon>
        <taxon>Endopterygota</taxon>
        <taxon>Diptera</taxon>
        <taxon>Nematocera</taxon>
        <taxon>Culicoidea</taxon>
        <taxon>Culicidae</taxon>
        <taxon>Culicinae</taxon>
        <taxon>Aedini</taxon>
        <taxon>Aedes</taxon>
        <taxon>Stegomyia</taxon>
    </lineage>
</organism>
<feature type="compositionally biased region" description="Low complexity" evidence="6">
    <location>
        <begin position="117"/>
        <end position="129"/>
    </location>
</feature>
<evidence type="ECO:0000256" key="1">
    <source>
        <dbReference type="ARBA" id="ARBA00004749"/>
    </source>
</evidence>
<evidence type="ECO:0000256" key="3">
    <source>
        <dbReference type="ARBA" id="ARBA00022679"/>
    </source>
</evidence>
<keyword evidence="3" id="KW-0808">Transferase</keyword>
<dbReference type="InterPro" id="IPR011009">
    <property type="entry name" value="Kinase-like_dom_sf"/>
</dbReference>
<dbReference type="GO" id="GO:0005524">
    <property type="term" value="F:ATP binding"/>
    <property type="evidence" value="ECO:0007669"/>
    <property type="project" value="UniProtKB-KW"/>
</dbReference>
<sequence>MSRAQDALALLRALKIVAEASGKMHSEYARHLWANSSVRELLEQQLKQSEDTVKKLLQNPNVELEKAGGLLKETLERSAVVAEGLKQLAAISLPKVTGPGGIGGTTGPMRFTGGFGQQAQEQDQSAAAGRTSDIGNLDISQITLKELEAILSEHSKNRQVNLSLDGDKRKPLEPKKLQDLADPPIPPPQQTHEIKVPPTATKDQEQVSKMINFVASYKPNVPIEPPTPAGPIELPQLSTVAKQRKVPSSRVARLASFGGLFAGLGLGTVSELTKGALGLGGTTDPKEALFSPNNAERIVDTLCKVRGAALKLGQILSIQDSNVVSPQLVNAFERVRQAADYMPDWQVERQMVSELGDDWRKKLASFDQKPFAAASIGQVHRGVLHDGTEVAIKVQYPGVAKSIESDIDNLVSMLKVWDVFPKGIFIDNVVAVAKRELAWEVDYVREAEYTERFGEMIHHMPEFRVPKVIKSLTSKNVLTTELVPGVPMDKCFNMSQDHRNHIARSVMKLCLNELFTFRCMQTDPNWSNFLYDAESRRIMLIDFGATRFYPKPFMDNYMRVIEAATRNDRKRILELSRQMGFLTGYETPTMENAHIDAVLILGEVFSVDGEFEFGRQSTTKKIAALVPVMVAHRLCPPPEEIYSLHRKLSGVFLLCARLNAKIDCKPLFREVQQSYTFG</sequence>
<feature type="compositionally biased region" description="Basic and acidic residues" evidence="6">
    <location>
        <begin position="165"/>
        <end position="179"/>
    </location>
</feature>
<reference evidence="8" key="1">
    <citation type="journal article" date="2016" name="PLoS ONE">
        <title>A Deep Insight into the Sialome of Male and Female Aedes aegypti Mosquitoes.</title>
        <authorList>
            <person name="Ribeiro J.M."/>
            <person name="Martin-Martin I."/>
            <person name="Arca B."/>
            <person name="Calvo E."/>
        </authorList>
    </citation>
    <scope>NUCLEOTIDE SEQUENCE</scope>
    <source>
        <strain evidence="8">Liverpool</strain>
        <tissue evidence="8">Salivary glands</tissue>
    </source>
</reference>
<dbReference type="GO" id="GO:0006744">
    <property type="term" value="P:ubiquinone biosynthetic process"/>
    <property type="evidence" value="ECO:0007669"/>
    <property type="project" value="TreeGrafter"/>
</dbReference>
<comment type="pathway">
    <text evidence="1">Cofactor biosynthesis; ubiquinone biosynthesis.</text>
</comment>
<evidence type="ECO:0000256" key="6">
    <source>
        <dbReference type="SAM" id="MobiDB-lite"/>
    </source>
</evidence>
<protein>
    <recommendedName>
        <fullName evidence="7">ABC1 atypical kinase-like domain-containing protein</fullName>
    </recommendedName>
</protein>
<accession>A0A0P6J455</accession>
<dbReference type="SUPFAM" id="SSF56112">
    <property type="entry name" value="Protein kinase-like (PK-like)"/>
    <property type="match status" value="1"/>
</dbReference>
<evidence type="ECO:0000256" key="4">
    <source>
        <dbReference type="ARBA" id="ARBA00022741"/>
    </source>
</evidence>
<evidence type="ECO:0000256" key="2">
    <source>
        <dbReference type="ARBA" id="ARBA00009670"/>
    </source>
</evidence>
<dbReference type="InterPro" id="IPR051409">
    <property type="entry name" value="Atypical_kinase_ADCK"/>
</dbReference>
<dbReference type="PANTHER" id="PTHR43851:SF3">
    <property type="entry name" value="COENZYME Q8"/>
    <property type="match status" value="1"/>
</dbReference>
<feature type="region of interest" description="Disordered" evidence="6">
    <location>
        <begin position="113"/>
        <end position="132"/>
    </location>
</feature>